<protein>
    <recommendedName>
        <fullName evidence="3">GIY-YIG domain-containing protein</fullName>
    </recommendedName>
</protein>
<dbReference type="AlphaFoldDB" id="A0A8K0PDD3"/>
<comment type="caution">
    <text evidence="1">The sequence shown here is derived from an EMBL/GenBank/DDBJ whole genome shotgun (WGS) entry which is preliminary data.</text>
</comment>
<reference evidence="1" key="2">
    <citation type="submission" date="2017-10" db="EMBL/GenBank/DDBJ databases">
        <title>Ladona fulva Genome sequencing and assembly.</title>
        <authorList>
            <person name="Murali S."/>
            <person name="Richards S."/>
            <person name="Bandaranaike D."/>
            <person name="Bellair M."/>
            <person name="Blankenburg K."/>
            <person name="Chao H."/>
            <person name="Dinh H."/>
            <person name="Doddapaneni H."/>
            <person name="Dugan-Rocha S."/>
            <person name="Elkadiri S."/>
            <person name="Gnanaolivu R."/>
            <person name="Hernandez B."/>
            <person name="Skinner E."/>
            <person name="Javaid M."/>
            <person name="Lee S."/>
            <person name="Li M."/>
            <person name="Ming W."/>
            <person name="Munidasa M."/>
            <person name="Muniz J."/>
            <person name="Nguyen L."/>
            <person name="Hughes D."/>
            <person name="Osuji N."/>
            <person name="Pu L.-L."/>
            <person name="Puazo M."/>
            <person name="Qu C."/>
            <person name="Quiroz J."/>
            <person name="Raj R."/>
            <person name="Weissenberger G."/>
            <person name="Xin Y."/>
            <person name="Zou X."/>
            <person name="Han Y."/>
            <person name="Worley K."/>
            <person name="Muzny D."/>
            <person name="Gibbs R."/>
        </authorList>
    </citation>
    <scope>NUCLEOTIDE SEQUENCE</scope>
    <source>
        <strain evidence="1">Sampled in the wild</strain>
    </source>
</reference>
<dbReference type="SUPFAM" id="SSF54001">
    <property type="entry name" value="Cysteine proteinases"/>
    <property type="match status" value="1"/>
</dbReference>
<gene>
    <name evidence="1" type="ORF">J437_LFUL010644</name>
</gene>
<organism evidence="1 2">
    <name type="scientific">Ladona fulva</name>
    <name type="common">Scarce chaser dragonfly</name>
    <name type="synonym">Libellula fulva</name>
    <dbReference type="NCBI Taxonomy" id="123851"/>
    <lineage>
        <taxon>Eukaryota</taxon>
        <taxon>Metazoa</taxon>
        <taxon>Ecdysozoa</taxon>
        <taxon>Arthropoda</taxon>
        <taxon>Hexapoda</taxon>
        <taxon>Insecta</taxon>
        <taxon>Pterygota</taxon>
        <taxon>Palaeoptera</taxon>
        <taxon>Odonata</taxon>
        <taxon>Epiprocta</taxon>
        <taxon>Anisoptera</taxon>
        <taxon>Libelluloidea</taxon>
        <taxon>Libellulidae</taxon>
        <taxon>Ladona</taxon>
    </lineage>
</organism>
<dbReference type="OrthoDB" id="265776at2759"/>
<evidence type="ECO:0008006" key="3">
    <source>
        <dbReference type="Google" id="ProtNLM"/>
    </source>
</evidence>
<dbReference type="InterPro" id="IPR038765">
    <property type="entry name" value="Papain-like_cys_pep_sf"/>
</dbReference>
<evidence type="ECO:0000313" key="1">
    <source>
        <dbReference type="EMBL" id="KAG8239254.1"/>
    </source>
</evidence>
<reference evidence="1" key="1">
    <citation type="submission" date="2013-04" db="EMBL/GenBank/DDBJ databases">
        <authorList>
            <person name="Qu J."/>
            <person name="Murali S.C."/>
            <person name="Bandaranaike D."/>
            <person name="Bellair M."/>
            <person name="Blankenburg K."/>
            <person name="Chao H."/>
            <person name="Dinh H."/>
            <person name="Doddapaneni H."/>
            <person name="Downs B."/>
            <person name="Dugan-Rocha S."/>
            <person name="Elkadiri S."/>
            <person name="Gnanaolivu R.D."/>
            <person name="Hernandez B."/>
            <person name="Javaid M."/>
            <person name="Jayaseelan J.C."/>
            <person name="Lee S."/>
            <person name="Li M."/>
            <person name="Ming W."/>
            <person name="Munidasa M."/>
            <person name="Muniz J."/>
            <person name="Nguyen L."/>
            <person name="Ongeri F."/>
            <person name="Osuji N."/>
            <person name="Pu L.-L."/>
            <person name="Puazo M."/>
            <person name="Qu C."/>
            <person name="Quiroz J."/>
            <person name="Raj R."/>
            <person name="Weissenberger G."/>
            <person name="Xin Y."/>
            <person name="Zou X."/>
            <person name="Han Y."/>
            <person name="Richards S."/>
            <person name="Worley K."/>
            <person name="Muzny D."/>
            <person name="Gibbs R."/>
        </authorList>
    </citation>
    <scope>NUCLEOTIDE SEQUENCE</scope>
    <source>
        <strain evidence="1">Sampled in the wild</strain>
    </source>
</reference>
<dbReference type="Gene3D" id="3.90.70.10">
    <property type="entry name" value="Cysteine proteinases"/>
    <property type="match status" value="1"/>
</dbReference>
<dbReference type="Proteomes" id="UP000792457">
    <property type="component" value="Unassembled WGS sequence"/>
</dbReference>
<sequence length="269" mass="31017">MLLMESTIEPLEKITSMSNMGMALRKELQVAIWGLSTGPPTFSFAQNSFGRPDEAVAEETLANHKRCNNSFVHDLFQAQFRSSLTCPKCHRQSNTFDPFLCASVPVPQTRRRPLYVTVLYLSQQPRQDCNSVYVGSTRRKFMDRMKEHRRAFIRNMPEKSNFAKHLIECGHWSDFEIVPCHFASTLLLPLLPFPTLSLPSLTLSSPTSPPLDLSRHKGHKTKPDDFRPISLRSIFCSFRTYYLQICNAFPRRKFCDYSKPAWLPERPLL</sequence>
<accession>A0A8K0PDD3</accession>
<dbReference type="EMBL" id="KZ309568">
    <property type="protein sequence ID" value="KAG8239254.1"/>
    <property type="molecule type" value="Genomic_DNA"/>
</dbReference>
<name>A0A8K0PDD3_LADFU</name>
<dbReference type="PANTHER" id="PTHR21646">
    <property type="entry name" value="UBIQUITIN CARBOXYL-TERMINAL HYDROLASE"/>
    <property type="match status" value="1"/>
</dbReference>
<dbReference type="InterPro" id="IPR050185">
    <property type="entry name" value="Ub_carboxyl-term_hydrolase"/>
</dbReference>
<keyword evidence="2" id="KW-1185">Reference proteome</keyword>
<evidence type="ECO:0000313" key="2">
    <source>
        <dbReference type="Proteomes" id="UP000792457"/>
    </source>
</evidence>
<proteinExistence type="predicted"/>
<dbReference type="PANTHER" id="PTHR21646:SF14">
    <property type="entry name" value="FI05488P"/>
    <property type="match status" value="1"/>
</dbReference>